<evidence type="ECO:0008006" key="4">
    <source>
        <dbReference type="Google" id="ProtNLM"/>
    </source>
</evidence>
<dbReference type="Proteomes" id="UP000003835">
    <property type="component" value="Unassembled WGS sequence"/>
</dbReference>
<dbReference type="RefSeq" id="WP_006102547.1">
    <property type="nucleotide sequence ID" value="NZ_DS989854.1"/>
</dbReference>
<dbReference type="GO" id="GO:0006352">
    <property type="term" value="P:DNA-templated transcription initiation"/>
    <property type="evidence" value="ECO:0007669"/>
    <property type="project" value="InterPro"/>
</dbReference>
<evidence type="ECO:0000313" key="2">
    <source>
        <dbReference type="EMBL" id="EDX74242.1"/>
    </source>
</evidence>
<dbReference type="Gene3D" id="1.10.1740.10">
    <property type="match status" value="1"/>
</dbReference>
<feature type="compositionally biased region" description="Polar residues" evidence="1">
    <location>
        <begin position="101"/>
        <end position="110"/>
    </location>
</feature>
<feature type="region of interest" description="Disordered" evidence="1">
    <location>
        <begin position="93"/>
        <end position="114"/>
    </location>
</feature>
<dbReference type="HOGENOM" id="CLU_077415_2_0_3"/>
<dbReference type="InterPro" id="IPR013325">
    <property type="entry name" value="RNA_pol_sigma_r2"/>
</dbReference>
<sequence length="218" mass="25584">MSTLNETLKQLVADACTYPPGSSARQRCIQEIYRQVIKSGKLWNENTPYYEDALQETWEYCCQHLEDYDPNLSAVTTWIDNCLKRTLRRWRDRQNREKQRQTLPISTDNDTPIDPIDNLAANPGSSQALQMWQTTMTWVQDDPDGKLQQTCFRKRPEINAQVLFLKRFPSETPWQDIADEFNLNPAEAKDLPKFYNRNCRPLLREFGVAQGYLEEKTK</sequence>
<dbReference type="GO" id="GO:0003700">
    <property type="term" value="F:DNA-binding transcription factor activity"/>
    <property type="evidence" value="ECO:0007669"/>
    <property type="project" value="InterPro"/>
</dbReference>
<dbReference type="OrthoDB" id="454880at2"/>
<name>B4VV78_9CYAN</name>
<dbReference type="SUPFAM" id="SSF88946">
    <property type="entry name" value="Sigma2 domain of RNA polymerase sigma factors"/>
    <property type="match status" value="1"/>
</dbReference>
<keyword evidence="3" id="KW-1185">Reference proteome</keyword>
<evidence type="ECO:0000313" key="3">
    <source>
        <dbReference type="Proteomes" id="UP000003835"/>
    </source>
</evidence>
<accession>B4VV78</accession>
<dbReference type="eggNOG" id="COG1595">
    <property type="taxonomic scope" value="Bacteria"/>
</dbReference>
<dbReference type="EMBL" id="DS989854">
    <property type="protein sequence ID" value="EDX74242.1"/>
    <property type="molecule type" value="Genomic_DNA"/>
</dbReference>
<proteinExistence type="predicted"/>
<gene>
    <name evidence="2" type="ORF">MC7420_4227</name>
</gene>
<dbReference type="AlphaFoldDB" id="B4VV78"/>
<dbReference type="STRING" id="118168.MC7420_4227"/>
<organism evidence="2 3">
    <name type="scientific">Coleofasciculus chthonoplastes PCC 7420</name>
    <dbReference type="NCBI Taxonomy" id="118168"/>
    <lineage>
        <taxon>Bacteria</taxon>
        <taxon>Bacillati</taxon>
        <taxon>Cyanobacteriota</taxon>
        <taxon>Cyanophyceae</taxon>
        <taxon>Coleofasciculales</taxon>
        <taxon>Coleofasciculaceae</taxon>
        <taxon>Coleofasciculus</taxon>
    </lineage>
</organism>
<protein>
    <recommendedName>
        <fullName evidence="4">Sigma-70 family RNA polymerase sigma factor</fullName>
    </recommendedName>
</protein>
<reference evidence="2 3" key="1">
    <citation type="submission" date="2008-07" db="EMBL/GenBank/DDBJ databases">
        <authorList>
            <person name="Tandeau de Marsac N."/>
            <person name="Ferriera S."/>
            <person name="Johnson J."/>
            <person name="Kravitz S."/>
            <person name="Beeson K."/>
            <person name="Sutton G."/>
            <person name="Rogers Y.-H."/>
            <person name="Friedman R."/>
            <person name="Frazier M."/>
            <person name="Venter J.C."/>
        </authorList>
    </citation>
    <scope>NUCLEOTIDE SEQUENCE [LARGE SCALE GENOMIC DNA]</scope>
    <source>
        <strain evidence="2 3">PCC 7420</strain>
    </source>
</reference>
<evidence type="ECO:0000256" key="1">
    <source>
        <dbReference type="SAM" id="MobiDB-lite"/>
    </source>
</evidence>